<name>A0A645GXW6_9ZZZZ</name>
<organism evidence="1">
    <name type="scientific">bioreactor metagenome</name>
    <dbReference type="NCBI Taxonomy" id="1076179"/>
    <lineage>
        <taxon>unclassified sequences</taxon>
        <taxon>metagenomes</taxon>
        <taxon>ecological metagenomes</taxon>
    </lineage>
</organism>
<dbReference type="EMBL" id="VSSQ01082187">
    <property type="protein sequence ID" value="MPN30892.1"/>
    <property type="molecule type" value="Genomic_DNA"/>
</dbReference>
<reference evidence="1" key="1">
    <citation type="submission" date="2019-08" db="EMBL/GenBank/DDBJ databases">
        <authorList>
            <person name="Kucharzyk K."/>
            <person name="Murdoch R.W."/>
            <person name="Higgins S."/>
            <person name="Loffler F."/>
        </authorList>
    </citation>
    <scope>NUCLEOTIDE SEQUENCE</scope>
</reference>
<accession>A0A645GXW6</accession>
<comment type="caution">
    <text evidence="1">The sequence shown here is derived from an EMBL/GenBank/DDBJ whole genome shotgun (WGS) entry which is preliminary data.</text>
</comment>
<evidence type="ECO:0000313" key="1">
    <source>
        <dbReference type="EMBL" id="MPN30892.1"/>
    </source>
</evidence>
<protein>
    <submittedName>
        <fullName evidence="1">Uncharacterized protein</fullName>
    </submittedName>
</protein>
<dbReference type="AlphaFoldDB" id="A0A645GXW6"/>
<gene>
    <name evidence="1" type="ORF">SDC9_178363</name>
</gene>
<sequence>MSRGGKAGRHAHALGQLRDHFAERGILAAYGLDIRHSQFFKRNDQSGRFEQLRHGKLQS</sequence>
<proteinExistence type="predicted"/>